<dbReference type="Gene3D" id="3.40.190.10">
    <property type="entry name" value="Periplasmic binding protein-like II"/>
    <property type="match status" value="2"/>
</dbReference>
<dbReference type="CDD" id="cd13589">
    <property type="entry name" value="PBP2_polyamine_RpCGA009"/>
    <property type="match status" value="1"/>
</dbReference>
<evidence type="ECO:0000256" key="1">
    <source>
        <dbReference type="ARBA" id="ARBA00022729"/>
    </source>
</evidence>
<sequence>MMKLRVLLGASAVAFAAATPALAQTKTVTLAAYSGIFQDHYTKAVIEPFMKAHPDIKVEFYGMPNSAQMLGTLRAQKASPQIDVMIMDVSVSKAATDEGLFDKIDESVSKNVADLYPTARIEGVGGVAVTFDNLVLLYNKDQVKTAPTSWNALWDKQYAGKVTIPAVPDIQGTTLTIIANKMAGQDDYKKTVEPGIKKLGELAPNVQTWDPKPDVYTPIANGQAALGIGWNARAQVYANTSGGKLGVVLPQEGSGFQINTINLVKNAPAGDAAKTFIDYALKPETQAAFTEAMFYAPTNQKAQEKISKEALARTAAGSMDKMIAIDWIAVAGIRDAITEQWRRRVIPLSR</sequence>
<keyword evidence="5" id="KW-1185">Reference proteome</keyword>
<accession>A0A370HNR6</accession>
<dbReference type="GO" id="GO:0030288">
    <property type="term" value="C:outer membrane-bounded periplasmic space"/>
    <property type="evidence" value="ECO:0007669"/>
    <property type="project" value="TreeGrafter"/>
</dbReference>
<keyword evidence="2" id="KW-0574">Periplasm</keyword>
<protein>
    <submittedName>
        <fullName evidence="4">Putative spermidine/putrescine transport system substrate-binding protein</fullName>
    </submittedName>
</protein>
<dbReference type="GO" id="GO:0030975">
    <property type="term" value="F:thiamine binding"/>
    <property type="evidence" value="ECO:0007669"/>
    <property type="project" value="TreeGrafter"/>
</dbReference>
<keyword evidence="1 3" id="KW-0732">Signal</keyword>
<dbReference type="Proteomes" id="UP000254925">
    <property type="component" value="Unassembled WGS sequence"/>
</dbReference>
<evidence type="ECO:0000256" key="2">
    <source>
        <dbReference type="ARBA" id="ARBA00022764"/>
    </source>
</evidence>
<dbReference type="GO" id="GO:0030976">
    <property type="term" value="F:thiamine pyrophosphate binding"/>
    <property type="evidence" value="ECO:0007669"/>
    <property type="project" value="TreeGrafter"/>
</dbReference>
<evidence type="ECO:0000313" key="5">
    <source>
        <dbReference type="Proteomes" id="UP000254925"/>
    </source>
</evidence>
<name>A0A370HNR6_9HYPH</name>
<feature type="signal peptide" evidence="3">
    <location>
        <begin position="1"/>
        <end position="23"/>
    </location>
</feature>
<evidence type="ECO:0000256" key="3">
    <source>
        <dbReference type="SAM" id="SignalP"/>
    </source>
</evidence>
<dbReference type="PANTHER" id="PTHR30006:SF2">
    <property type="entry name" value="ABC TRANSPORTER SUBSTRATE-BINDING PROTEIN"/>
    <property type="match status" value="1"/>
</dbReference>
<dbReference type="InterPro" id="IPR006059">
    <property type="entry name" value="SBP"/>
</dbReference>
<feature type="chain" id="PRO_5016886085" evidence="3">
    <location>
        <begin position="24"/>
        <end position="350"/>
    </location>
</feature>
<organism evidence="4 5">
    <name type="scientific">Microvirga subterranea</name>
    <dbReference type="NCBI Taxonomy" id="186651"/>
    <lineage>
        <taxon>Bacteria</taxon>
        <taxon>Pseudomonadati</taxon>
        <taxon>Pseudomonadota</taxon>
        <taxon>Alphaproteobacteria</taxon>
        <taxon>Hyphomicrobiales</taxon>
        <taxon>Methylobacteriaceae</taxon>
        <taxon>Microvirga</taxon>
    </lineage>
</organism>
<dbReference type="Pfam" id="PF13416">
    <property type="entry name" value="SBP_bac_8"/>
    <property type="match status" value="1"/>
</dbReference>
<dbReference type="SUPFAM" id="SSF53850">
    <property type="entry name" value="Periplasmic binding protein-like II"/>
    <property type="match status" value="1"/>
</dbReference>
<dbReference type="GO" id="GO:0015888">
    <property type="term" value="P:thiamine transport"/>
    <property type="evidence" value="ECO:0007669"/>
    <property type="project" value="TreeGrafter"/>
</dbReference>
<proteinExistence type="predicted"/>
<gene>
    <name evidence="4" type="ORF">DES45_103475</name>
</gene>
<dbReference type="AlphaFoldDB" id="A0A370HNR6"/>
<dbReference type="OrthoDB" id="6529964at2"/>
<dbReference type="PANTHER" id="PTHR30006">
    <property type="entry name" value="THIAMINE-BINDING PERIPLASMIC PROTEIN-RELATED"/>
    <property type="match status" value="1"/>
</dbReference>
<dbReference type="EMBL" id="QQBB01000003">
    <property type="protein sequence ID" value="RDI60213.1"/>
    <property type="molecule type" value="Genomic_DNA"/>
</dbReference>
<comment type="caution">
    <text evidence="4">The sequence shown here is derived from an EMBL/GenBank/DDBJ whole genome shotgun (WGS) entry which is preliminary data.</text>
</comment>
<reference evidence="4 5" key="1">
    <citation type="submission" date="2018-07" db="EMBL/GenBank/DDBJ databases">
        <title>Genomic Encyclopedia of Type Strains, Phase IV (KMG-IV): sequencing the most valuable type-strain genomes for metagenomic binning, comparative biology and taxonomic classification.</title>
        <authorList>
            <person name="Goeker M."/>
        </authorList>
    </citation>
    <scope>NUCLEOTIDE SEQUENCE [LARGE SCALE GENOMIC DNA]</scope>
    <source>
        <strain evidence="4 5">DSM 14364</strain>
    </source>
</reference>
<evidence type="ECO:0000313" key="4">
    <source>
        <dbReference type="EMBL" id="RDI60213.1"/>
    </source>
</evidence>